<proteinExistence type="predicted"/>
<name>A0A3A3GIQ8_PANTH</name>
<comment type="caution">
    <text evidence="1">The sequence shown here is derived from an EMBL/GenBank/DDBJ whole genome shotgun (WGS) entry which is preliminary data.</text>
</comment>
<gene>
    <name evidence="1" type="ORF">DQX05_09340</name>
</gene>
<dbReference type="AlphaFoldDB" id="A0A3A3GIQ8"/>
<evidence type="ECO:0000313" key="2">
    <source>
        <dbReference type="Proteomes" id="UP000266177"/>
    </source>
</evidence>
<dbReference type="EMBL" id="QYZD01000006">
    <property type="protein sequence ID" value="RJG24517.1"/>
    <property type="molecule type" value="Genomic_DNA"/>
</dbReference>
<evidence type="ECO:0000313" key="1">
    <source>
        <dbReference type="EMBL" id="RJG24517.1"/>
    </source>
</evidence>
<accession>A0A3A3GIQ8</accession>
<sequence length="63" mass="7386">MLMKPDARDCLTQRENSEKSMDCMYLLRIRCILDQMRFESHSLWITCRIAEGTLFVTEAALLS</sequence>
<reference evidence="1 2" key="1">
    <citation type="submission" date="2018-09" db="EMBL/GenBank/DDBJ databases">
        <title>Paenibacillus SK2017-BO5.</title>
        <authorList>
            <person name="Piskunova J.V."/>
            <person name="Dubiley S.A."/>
            <person name="Severinov K.V."/>
        </authorList>
    </citation>
    <scope>NUCLEOTIDE SEQUENCE [LARGE SCALE GENOMIC DNA]</scope>
    <source>
        <strain evidence="1 2">BO5</strain>
    </source>
</reference>
<protein>
    <submittedName>
        <fullName evidence="1">Uncharacterized protein</fullName>
    </submittedName>
</protein>
<dbReference type="Proteomes" id="UP000266177">
    <property type="component" value="Unassembled WGS sequence"/>
</dbReference>
<organism evidence="1 2">
    <name type="scientific">Paenibacillus thiaminolyticus</name>
    <name type="common">Bacillus thiaminolyticus</name>
    <dbReference type="NCBI Taxonomy" id="49283"/>
    <lineage>
        <taxon>Bacteria</taxon>
        <taxon>Bacillati</taxon>
        <taxon>Bacillota</taxon>
        <taxon>Bacilli</taxon>
        <taxon>Bacillales</taxon>
        <taxon>Paenibacillaceae</taxon>
        <taxon>Paenibacillus</taxon>
    </lineage>
</organism>